<name>A0A1L6MXQ4_9BACT</name>
<evidence type="ECO:0000256" key="1">
    <source>
        <dbReference type="SAM" id="MobiDB-lite"/>
    </source>
</evidence>
<protein>
    <submittedName>
        <fullName evidence="2">Uncharacterized protein</fullName>
    </submittedName>
</protein>
<dbReference type="Proteomes" id="UP000185544">
    <property type="component" value="Chromosome"/>
</dbReference>
<keyword evidence="3" id="KW-1185">Reference proteome</keyword>
<sequence>MDINALAASVADLKSQIQRTAVRLAALSSEMGEKIGCRLELNLQNKMSAAFRILSVFFSIDGKIEENRTDETGEITKQKVLPIFLGPIGQGEHTVQVRLVLQAEDYGVLTYLKGYKSELTSSYSFKSIYGKTINLSAIAFEQGDMTTPFEQKPQIQWAEAKLPLSVISGSFNPLSGGVPVSPGQGLTPSSVPPWKSK</sequence>
<reference evidence="2 3" key="1">
    <citation type="submission" date="2016-08" db="EMBL/GenBank/DDBJ databases">
        <title>Identification and validation of antigenic proteins from Pajaroellobacter abortibovis using de-novo genome sequence assembly and reverse vaccinology.</title>
        <authorList>
            <person name="Welly B.T."/>
            <person name="Miller M.R."/>
            <person name="Stott J.L."/>
            <person name="Blanchard M.T."/>
            <person name="Islas-Trejo A.D."/>
            <person name="O'Rourke S.M."/>
            <person name="Young A.E."/>
            <person name="Medrano J.F."/>
            <person name="Van Eenennaam A.L."/>
        </authorList>
    </citation>
    <scope>NUCLEOTIDE SEQUENCE [LARGE SCALE GENOMIC DNA]</scope>
    <source>
        <strain evidence="2 3">BTF92-0548A/99-0131</strain>
    </source>
</reference>
<dbReference type="KEGG" id="pabo:BCY86_06125"/>
<dbReference type="EMBL" id="CP016908">
    <property type="protein sequence ID" value="APS00304.1"/>
    <property type="molecule type" value="Genomic_DNA"/>
</dbReference>
<dbReference type="STRING" id="1882918.BCY86_06125"/>
<evidence type="ECO:0000313" key="2">
    <source>
        <dbReference type="EMBL" id="APS00304.1"/>
    </source>
</evidence>
<evidence type="ECO:0000313" key="3">
    <source>
        <dbReference type="Proteomes" id="UP000185544"/>
    </source>
</evidence>
<dbReference type="AlphaFoldDB" id="A0A1L6MXQ4"/>
<organism evidence="2 3">
    <name type="scientific">Pajaroellobacter abortibovis</name>
    <dbReference type="NCBI Taxonomy" id="1882918"/>
    <lineage>
        <taxon>Bacteria</taxon>
        <taxon>Pseudomonadati</taxon>
        <taxon>Myxococcota</taxon>
        <taxon>Polyangia</taxon>
        <taxon>Polyangiales</taxon>
        <taxon>Polyangiaceae</taxon>
    </lineage>
</organism>
<proteinExistence type="predicted"/>
<feature type="region of interest" description="Disordered" evidence="1">
    <location>
        <begin position="178"/>
        <end position="197"/>
    </location>
</feature>
<accession>A0A1L6MXQ4</accession>
<gene>
    <name evidence="2" type="ORF">BCY86_06125</name>
</gene>